<keyword evidence="3" id="KW-0812">Transmembrane</keyword>
<dbReference type="InterPro" id="IPR051943">
    <property type="entry name" value="TRAFAC_Dynamin-like_GTPase"/>
</dbReference>
<feature type="compositionally biased region" description="Polar residues" evidence="2">
    <location>
        <begin position="256"/>
        <end position="266"/>
    </location>
</feature>
<keyword evidence="1" id="KW-0175">Coiled coil</keyword>
<dbReference type="PANTHER" id="PTHR43681:SF1">
    <property type="entry name" value="SARCALUMENIN"/>
    <property type="match status" value="1"/>
</dbReference>
<accession>A0A7S1KR70</accession>
<keyword evidence="3" id="KW-0472">Membrane</keyword>
<keyword evidence="3" id="KW-1133">Transmembrane helix</keyword>
<dbReference type="InterPro" id="IPR045063">
    <property type="entry name" value="Dynamin_N"/>
</dbReference>
<feature type="domain" description="Dynamin N-terminal" evidence="4">
    <location>
        <begin position="183"/>
        <end position="360"/>
    </location>
</feature>
<dbReference type="CDD" id="cd09912">
    <property type="entry name" value="DLP_2"/>
    <property type="match status" value="1"/>
</dbReference>
<dbReference type="Gene3D" id="3.40.50.300">
    <property type="entry name" value="P-loop containing nucleotide triphosphate hydrolases"/>
    <property type="match status" value="1"/>
</dbReference>
<feature type="compositionally biased region" description="Low complexity" evidence="2">
    <location>
        <begin position="267"/>
        <end position="279"/>
    </location>
</feature>
<dbReference type="InterPro" id="IPR027417">
    <property type="entry name" value="P-loop_NTPase"/>
</dbReference>
<reference evidence="5" key="1">
    <citation type="submission" date="2021-01" db="EMBL/GenBank/DDBJ databases">
        <authorList>
            <person name="Corre E."/>
            <person name="Pelletier E."/>
            <person name="Niang G."/>
            <person name="Scheremetjew M."/>
            <person name="Finn R."/>
            <person name="Kale V."/>
            <person name="Holt S."/>
            <person name="Cochrane G."/>
            <person name="Meng A."/>
            <person name="Brown T."/>
            <person name="Cohen L."/>
        </authorList>
    </citation>
    <scope>NUCLEOTIDE SEQUENCE</scope>
    <source>
        <strain evidence="5">WS</strain>
    </source>
</reference>
<feature type="coiled-coil region" evidence="1">
    <location>
        <begin position="752"/>
        <end position="779"/>
    </location>
</feature>
<feature type="region of interest" description="Disordered" evidence="2">
    <location>
        <begin position="247"/>
        <end position="279"/>
    </location>
</feature>
<gene>
    <name evidence="5" type="ORF">PCOS0759_LOCUS5784</name>
</gene>
<sequence length="808" mass="91589">MLPLKRFLTPSRISFQQCLHTCTATTFTSISPAPGHPSCYLRRSFYSSGLLRKKDDVKNNDTFGGMRENSASSSRGEDGVDAQGGQSNVEQHQNAPSTPQQNLQQHNNVQSSAASNTSADASNILSSLIHTKEEHFIESQKSLLTSIRSLISSFHHLDKSLHTKKHLHLMDKTIEHLSHLFLVIVVGEFNSGKSRWTNAILGEAYLKEGRIPTTECLDIIQYGQERMVQNVEETYAESESILFGGASTSDASGSGRNSAEISTFKDSTSSSSSSRSNMSNTIPKRIHYIDKEFLKGISFIDSPGVNATISKHERITKEFIPRADLVVFLTSVERPFSESEREFLLHIREWKKKIIVVVNKSDLLQNEQEKNDVQTFVKKSIKEALGFEPKIFFVSAQHALERKLHSESLDEGLINNLGADGEEIHRTPPKALFDEWDDMEAYMVHSLNINQRIKLKLLSPVGIAERVLQKYSHTLDQLQERLQEDFRTIETIEKQLESFRKDLAKDYALQQNKLDVIFNDLITQADEFFDEHIAVKNVRSLMRPDQTAAKFDHDVVSHIIPDIEKHINQLIDWIQEKNLVCWKSITDFVFRRAKHSSAEEQLVGSIQSEFHFNRKRLLSNLGESVEVVVNAYDSHQHVDKLRDEINAAFNMTSLMGLFSAGAGFSTLYLAASPVFALSTTLLGGGLGLSLAAAGVASYAIPYRRQYLKKQFRDNSLKLKDRLKKNLQDRFEIQVNEMNEQIRGSIAPYSYFVERKQDEISQFSTRLAQVKREMQEMRQEIEASYPDVVPPVNSSSRRGGASLREREQL</sequence>
<dbReference type="PANTHER" id="PTHR43681">
    <property type="entry name" value="TRANSMEMBRANE GTPASE FZO"/>
    <property type="match status" value="1"/>
</dbReference>
<feature type="region of interest" description="Disordered" evidence="2">
    <location>
        <begin position="780"/>
        <end position="808"/>
    </location>
</feature>
<dbReference type="EMBL" id="HBGD01006910">
    <property type="protein sequence ID" value="CAD9082544.1"/>
    <property type="molecule type" value="Transcribed_RNA"/>
</dbReference>
<protein>
    <recommendedName>
        <fullName evidence="4">Dynamin N-terminal domain-containing protein</fullName>
    </recommendedName>
</protein>
<feature type="coiled-coil region" evidence="1">
    <location>
        <begin position="461"/>
        <end position="495"/>
    </location>
</feature>
<dbReference type="AlphaFoldDB" id="A0A7S1KR70"/>
<feature type="transmembrane region" description="Helical" evidence="3">
    <location>
        <begin position="675"/>
        <end position="700"/>
    </location>
</feature>
<proteinExistence type="predicted"/>
<name>A0A7S1KR70_9EUKA</name>
<dbReference type="SUPFAM" id="SSF52540">
    <property type="entry name" value="P-loop containing nucleoside triphosphate hydrolases"/>
    <property type="match status" value="1"/>
</dbReference>
<evidence type="ECO:0000259" key="4">
    <source>
        <dbReference type="Pfam" id="PF00350"/>
    </source>
</evidence>
<evidence type="ECO:0000256" key="1">
    <source>
        <dbReference type="SAM" id="Coils"/>
    </source>
</evidence>
<evidence type="ECO:0000313" key="5">
    <source>
        <dbReference type="EMBL" id="CAD9082544.1"/>
    </source>
</evidence>
<dbReference type="Pfam" id="PF00350">
    <property type="entry name" value="Dynamin_N"/>
    <property type="match status" value="1"/>
</dbReference>
<feature type="compositionally biased region" description="Polar residues" evidence="2">
    <location>
        <begin position="84"/>
        <end position="110"/>
    </location>
</feature>
<evidence type="ECO:0000256" key="2">
    <source>
        <dbReference type="SAM" id="MobiDB-lite"/>
    </source>
</evidence>
<evidence type="ECO:0000256" key="3">
    <source>
        <dbReference type="SAM" id="Phobius"/>
    </source>
</evidence>
<organism evidence="5">
    <name type="scientific">Percolomonas cosmopolitus</name>
    <dbReference type="NCBI Taxonomy" id="63605"/>
    <lineage>
        <taxon>Eukaryota</taxon>
        <taxon>Discoba</taxon>
        <taxon>Heterolobosea</taxon>
        <taxon>Tetramitia</taxon>
        <taxon>Eutetramitia</taxon>
        <taxon>Percolomonadidae</taxon>
        <taxon>Percolomonas</taxon>
    </lineage>
</organism>
<feature type="region of interest" description="Disordered" evidence="2">
    <location>
        <begin position="56"/>
        <end position="116"/>
    </location>
</feature>